<evidence type="ECO:0000313" key="2">
    <source>
        <dbReference type="Proteomes" id="UP000193648"/>
    </source>
</evidence>
<dbReference type="InParanoid" id="A0A1Y2G6C2"/>
<name>A0A1Y2G6C2_9FUNG</name>
<reference evidence="1 2" key="1">
    <citation type="submission" date="2016-07" db="EMBL/GenBank/DDBJ databases">
        <title>Pervasive Adenine N6-methylation of Active Genes in Fungi.</title>
        <authorList>
            <consortium name="DOE Joint Genome Institute"/>
            <person name="Mondo S.J."/>
            <person name="Dannebaum R.O."/>
            <person name="Kuo R.C."/>
            <person name="Labutti K."/>
            <person name="Haridas S."/>
            <person name="Kuo A."/>
            <person name="Salamov A."/>
            <person name="Ahrendt S.R."/>
            <person name="Lipzen A."/>
            <person name="Sullivan W."/>
            <person name="Andreopoulos W.B."/>
            <person name="Clum A."/>
            <person name="Lindquist E."/>
            <person name="Daum C."/>
            <person name="Ramamoorthy G.K."/>
            <person name="Gryganskyi A."/>
            <person name="Culley D."/>
            <person name="Magnuson J.K."/>
            <person name="James T.Y."/>
            <person name="O'Malley M.A."/>
            <person name="Stajich J.E."/>
            <person name="Spatafora J.W."/>
            <person name="Visel A."/>
            <person name="Grigoriev I.V."/>
        </authorList>
    </citation>
    <scope>NUCLEOTIDE SEQUENCE [LARGE SCALE GENOMIC DNA]</scope>
    <source>
        <strain evidence="1 2">NRRL 3116</strain>
    </source>
</reference>
<evidence type="ECO:0000313" key="1">
    <source>
        <dbReference type="EMBL" id="ORY94274.1"/>
    </source>
</evidence>
<organism evidence="1 2">
    <name type="scientific">Lobosporangium transversale</name>
    <dbReference type="NCBI Taxonomy" id="64571"/>
    <lineage>
        <taxon>Eukaryota</taxon>
        <taxon>Fungi</taxon>
        <taxon>Fungi incertae sedis</taxon>
        <taxon>Mucoromycota</taxon>
        <taxon>Mortierellomycotina</taxon>
        <taxon>Mortierellomycetes</taxon>
        <taxon>Mortierellales</taxon>
        <taxon>Mortierellaceae</taxon>
        <taxon>Lobosporangium</taxon>
    </lineage>
</organism>
<protein>
    <submittedName>
        <fullName evidence="1">Uncharacterized protein</fullName>
    </submittedName>
</protein>
<gene>
    <name evidence="1" type="ORF">BCR41DRAFT_365430</name>
</gene>
<dbReference type="RefSeq" id="XP_021875217.1">
    <property type="nucleotide sequence ID" value="XM_022026161.1"/>
</dbReference>
<accession>A0A1Y2G6C2</accession>
<dbReference type="Proteomes" id="UP000193648">
    <property type="component" value="Unassembled WGS sequence"/>
</dbReference>
<dbReference type="GeneID" id="33568004"/>
<dbReference type="AlphaFoldDB" id="A0A1Y2G6C2"/>
<sequence length="99" mass="11721">MQRVIIHGRLEHRDNHVIVISNSIDTDIPVKSHSELMVRLMRTTTFFQQFVELRRPFLFSQCNFQESGFTFFPGLLILRKFFEFLLKISSMIIADSEVQ</sequence>
<keyword evidence="2" id="KW-1185">Reference proteome</keyword>
<comment type="caution">
    <text evidence="1">The sequence shown here is derived from an EMBL/GenBank/DDBJ whole genome shotgun (WGS) entry which is preliminary data.</text>
</comment>
<dbReference type="EMBL" id="MCFF01000091">
    <property type="protein sequence ID" value="ORY94274.1"/>
    <property type="molecule type" value="Genomic_DNA"/>
</dbReference>
<proteinExistence type="predicted"/>